<feature type="transmembrane region" description="Helical" evidence="9">
    <location>
        <begin position="306"/>
        <end position="329"/>
    </location>
</feature>
<dbReference type="PROSITE" id="PS00873">
    <property type="entry name" value="NA_ALANINE_SYMP"/>
    <property type="match status" value="1"/>
</dbReference>
<feature type="transmembrane region" description="Helical" evidence="9">
    <location>
        <begin position="244"/>
        <end position="267"/>
    </location>
</feature>
<feature type="transmembrane region" description="Helical" evidence="9">
    <location>
        <begin position="14"/>
        <end position="33"/>
    </location>
</feature>
<dbReference type="PANTHER" id="PTHR30330:SF14">
    <property type="entry name" value="SODIUM_AMINO ACID (ALANINE) SYMPORTER"/>
    <property type="match status" value="1"/>
</dbReference>
<organism evidence="10 11">
    <name type="scientific">Oceanivirga miroungae</name>
    <dbReference type="NCBI Taxonomy" id="1130046"/>
    <lineage>
        <taxon>Bacteria</taxon>
        <taxon>Fusobacteriati</taxon>
        <taxon>Fusobacteriota</taxon>
        <taxon>Fusobacteriia</taxon>
        <taxon>Fusobacteriales</taxon>
        <taxon>Leptotrichiaceae</taxon>
        <taxon>Oceanivirga</taxon>
    </lineage>
</organism>
<proteinExistence type="inferred from homology"/>
<feature type="transmembrane region" description="Helical" evidence="9">
    <location>
        <begin position="72"/>
        <end position="94"/>
    </location>
</feature>
<dbReference type="GO" id="GO:0005886">
    <property type="term" value="C:plasma membrane"/>
    <property type="evidence" value="ECO:0007669"/>
    <property type="project" value="UniProtKB-SubCell"/>
</dbReference>
<sequence>MNELNLFITNISDFVWNSILIFLLIGTGIFYTIKLKLVQIKKFKEGFLRVVKGANLNGEKVEKDGMSSFQSLATAVAAQVGTGNLAGAATAITAGGPGAIFWMWLSAFFGMATVYAEAVLGQIYKKKIDGELIGGPAFYISEGLGNNKFSSILAAAFSVLCILALSFMGNAVQSNSIAAAFSNEFPISPIFVGIIIAVISGFIFFGGTKRIASFTEKVVPIMAGLYVITSLIIILVNISHVLPAFKMIIVGAFNPSAVVGGAMGITIKQAVRYGVARGLFSNEAGMGSTPHAHAVAKVKNPSDQGAVAIITVFIDTFVVLTCTALVILINVNLTENSASGIALTQLAFKSTLGSFGGLFIAICLFFFALSTIIGWYYFGLSNIKYLFGHKAINIYTIIVIIFILLGSYAKVDLVWNLSDLFNGLMAFPNLIALLVLYKLVK</sequence>
<evidence type="ECO:0000256" key="4">
    <source>
        <dbReference type="ARBA" id="ARBA00022475"/>
    </source>
</evidence>
<dbReference type="Gene3D" id="1.20.1740.10">
    <property type="entry name" value="Amino acid/polyamine transporter I"/>
    <property type="match status" value="1"/>
</dbReference>
<dbReference type="AlphaFoldDB" id="A0A6I8MBX8"/>
<evidence type="ECO:0000256" key="5">
    <source>
        <dbReference type="ARBA" id="ARBA00022692"/>
    </source>
</evidence>
<feature type="transmembrane region" description="Helical" evidence="9">
    <location>
        <begin position="149"/>
        <end position="167"/>
    </location>
</feature>
<evidence type="ECO:0000256" key="9">
    <source>
        <dbReference type="RuleBase" id="RU363064"/>
    </source>
</evidence>
<keyword evidence="11" id="KW-1185">Reference proteome</keyword>
<dbReference type="FunFam" id="1.20.1740.10:FF:000004">
    <property type="entry name" value="Sodium:alanine symporter family protein"/>
    <property type="match status" value="1"/>
</dbReference>
<accession>A0A6I8MBX8</accession>
<keyword evidence="3 9" id="KW-0813">Transport</keyword>
<dbReference type="EMBL" id="CABWIB010000001">
    <property type="protein sequence ID" value="VWL85738.1"/>
    <property type="molecule type" value="Genomic_DNA"/>
</dbReference>
<dbReference type="PANTHER" id="PTHR30330">
    <property type="entry name" value="AGSS FAMILY TRANSPORTER, SODIUM-ALANINE"/>
    <property type="match status" value="1"/>
</dbReference>
<gene>
    <name evidence="10" type="ORF">OMES3154_01026</name>
</gene>
<feature type="transmembrane region" description="Helical" evidence="9">
    <location>
        <begin position="100"/>
        <end position="120"/>
    </location>
</feature>
<comment type="similarity">
    <text evidence="2 9">Belongs to the alanine or glycine:cation symporter (AGCS) (TC 2.A.25) family.</text>
</comment>
<keyword evidence="8 9" id="KW-0472">Membrane</keyword>
<evidence type="ECO:0000256" key="1">
    <source>
        <dbReference type="ARBA" id="ARBA00004651"/>
    </source>
</evidence>
<protein>
    <submittedName>
        <fullName evidence="10">Amino acid carrier protein</fullName>
    </submittedName>
</protein>
<dbReference type="RefSeq" id="WP_156683712.1">
    <property type="nucleotide sequence ID" value="NZ_CABWIB010000001.1"/>
</dbReference>
<reference evidence="10 11" key="1">
    <citation type="submission" date="2019-10" db="EMBL/GenBank/DDBJ databases">
        <authorList>
            <person name="Blom J."/>
        </authorList>
    </citation>
    <scope>NUCLEOTIDE SEQUENCE [LARGE SCALE GENOMIC DNA]</scope>
    <source>
        <strain evidence="10 11">ES3154-GLU</strain>
    </source>
</reference>
<evidence type="ECO:0000313" key="10">
    <source>
        <dbReference type="EMBL" id="VWL85738.1"/>
    </source>
</evidence>
<keyword evidence="4 9" id="KW-1003">Cell membrane</keyword>
<evidence type="ECO:0000256" key="2">
    <source>
        <dbReference type="ARBA" id="ARBA00009261"/>
    </source>
</evidence>
<dbReference type="Pfam" id="PF01235">
    <property type="entry name" value="Na_Ala_symp"/>
    <property type="match status" value="1"/>
</dbReference>
<dbReference type="Proteomes" id="UP000419017">
    <property type="component" value="Unassembled WGS sequence"/>
</dbReference>
<evidence type="ECO:0000256" key="3">
    <source>
        <dbReference type="ARBA" id="ARBA00022448"/>
    </source>
</evidence>
<evidence type="ECO:0000313" key="11">
    <source>
        <dbReference type="Proteomes" id="UP000419017"/>
    </source>
</evidence>
<feature type="transmembrane region" description="Helical" evidence="9">
    <location>
        <begin position="421"/>
        <end position="440"/>
    </location>
</feature>
<feature type="transmembrane region" description="Helical" evidence="9">
    <location>
        <begin position="187"/>
        <end position="206"/>
    </location>
</feature>
<keyword evidence="7 9" id="KW-1133">Transmembrane helix</keyword>
<evidence type="ECO:0000256" key="7">
    <source>
        <dbReference type="ARBA" id="ARBA00022989"/>
    </source>
</evidence>
<dbReference type="InterPro" id="IPR001463">
    <property type="entry name" value="Na/Ala_symport"/>
</dbReference>
<evidence type="ECO:0000256" key="6">
    <source>
        <dbReference type="ARBA" id="ARBA00022847"/>
    </source>
</evidence>
<keyword evidence="5 9" id="KW-0812">Transmembrane</keyword>
<name>A0A6I8MBX8_9FUSO</name>
<feature type="transmembrane region" description="Helical" evidence="9">
    <location>
        <begin position="391"/>
        <end position="409"/>
    </location>
</feature>
<comment type="subcellular location">
    <subcellularLocation>
        <location evidence="1 9">Cell membrane</location>
        <topology evidence="1 9">Multi-pass membrane protein</topology>
    </subcellularLocation>
</comment>
<dbReference type="NCBIfam" id="TIGR00835">
    <property type="entry name" value="agcS"/>
    <property type="match status" value="1"/>
</dbReference>
<feature type="transmembrane region" description="Helical" evidence="9">
    <location>
        <begin position="218"/>
        <end position="238"/>
    </location>
</feature>
<evidence type="ECO:0000256" key="8">
    <source>
        <dbReference type="ARBA" id="ARBA00023136"/>
    </source>
</evidence>
<dbReference type="GO" id="GO:0005283">
    <property type="term" value="F:amino acid:sodium symporter activity"/>
    <property type="evidence" value="ECO:0007669"/>
    <property type="project" value="InterPro"/>
</dbReference>
<keyword evidence="6 9" id="KW-0769">Symport</keyword>
<dbReference type="PRINTS" id="PR00175">
    <property type="entry name" value="NAALASMPORT"/>
</dbReference>
<feature type="transmembrane region" description="Helical" evidence="9">
    <location>
        <begin position="355"/>
        <end position="379"/>
    </location>
</feature>